<keyword evidence="2" id="KW-1185">Reference proteome</keyword>
<dbReference type="EMBL" id="JARK01001340">
    <property type="protein sequence ID" value="EYC30854.1"/>
    <property type="molecule type" value="Genomic_DNA"/>
</dbReference>
<proteinExistence type="predicted"/>
<dbReference type="Proteomes" id="UP000024635">
    <property type="component" value="Unassembled WGS sequence"/>
</dbReference>
<accession>A0A016VTC8</accession>
<evidence type="ECO:0000313" key="2">
    <source>
        <dbReference type="Proteomes" id="UP000024635"/>
    </source>
</evidence>
<comment type="caution">
    <text evidence="1">The sequence shown here is derived from an EMBL/GenBank/DDBJ whole genome shotgun (WGS) entry which is preliminary data.</text>
</comment>
<reference evidence="2" key="1">
    <citation type="journal article" date="2015" name="Nat. Genet.">
        <title>The genome and transcriptome of the zoonotic hookworm Ancylostoma ceylanicum identify infection-specific gene families.</title>
        <authorList>
            <person name="Schwarz E.M."/>
            <person name="Hu Y."/>
            <person name="Antoshechkin I."/>
            <person name="Miller M.M."/>
            <person name="Sternberg P.W."/>
            <person name="Aroian R.V."/>
        </authorList>
    </citation>
    <scope>NUCLEOTIDE SEQUENCE</scope>
    <source>
        <strain evidence="2">HY135</strain>
    </source>
</reference>
<name>A0A016VTC8_9BILA</name>
<dbReference type="OrthoDB" id="5806179at2759"/>
<dbReference type="AlphaFoldDB" id="A0A016VTC8"/>
<gene>
    <name evidence="1" type="primary">Acey_s0004.g1810</name>
    <name evidence="1" type="ORF">Y032_0004g1810</name>
</gene>
<sequence>MDLEKFYREDHTFYNVIVGDSNAKIGPKTTPEELHIGTHGLQWNEQRERLSEFIMTTNTIHCNSQFQKPTSP</sequence>
<evidence type="ECO:0000313" key="1">
    <source>
        <dbReference type="EMBL" id="EYC30854.1"/>
    </source>
</evidence>
<protein>
    <submittedName>
        <fullName evidence="1">Uncharacterized protein</fullName>
    </submittedName>
</protein>
<organism evidence="1 2">
    <name type="scientific">Ancylostoma ceylanicum</name>
    <dbReference type="NCBI Taxonomy" id="53326"/>
    <lineage>
        <taxon>Eukaryota</taxon>
        <taxon>Metazoa</taxon>
        <taxon>Ecdysozoa</taxon>
        <taxon>Nematoda</taxon>
        <taxon>Chromadorea</taxon>
        <taxon>Rhabditida</taxon>
        <taxon>Rhabditina</taxon>
        <taxon>Rhabditomorpha</taxon>
        <taxon>Strongyloidea</taxon>
        <taxon>Ancylostomatidae</taxon>
        <taxon>Ancylostomatinae</taxon>
        <taxon>Ancylostoma</taxon>
    </lineage>
</organism>